<dbReference type="InterPro" id="IPR037257">
    <property type="entry name" value="T2SS_E_N_sf"/>
</dbReference>
<comment type="similarity">
    <text evidence="1">Belongs to the GSP E family.</text>
</comment>
<evidence type="ECO:0000313" key="5">
    <source>
        <dbReference type="EMBL" id="VVC75341.1"/>
    </source>
</evidence>
<evidence type="ECO:0000313" key="6">
    <source>
        <dbReference type="Proteomes" id="UP000324194"/>
    </source>
</evidence>
<dbReference type="AlphaFoldDB" id="A0A5E4PG42"/>
<evidence type="ECO:0000259" key="4">
    <source>
        <dbReference type="PROSITE" id="PS00662"/>
    </source>
</evidence>
<sequence length="570" mass="62915">MTDSLSHQDWSEASLIGLIAYFVRDGLLDVSAASSALEEAARQNIPLITYLVRSGRISSEAILASCAKHFTWPVYDLTDYDSVLLDNSRLNAEVIHRYRVLPLRQDEHSLDLGLTDPTRHAVISMLGFHTGLRIYPMLVSEALLDKILKAHARAPRFRTQLESALAKIPPVEEQSGAYEIHEQDADDGPVSEFVTSLISDAIEKRVSDIHIEPFMQNCRIRFRRDGLLYEAAAAPAHFAARMITRLKLISHLNIAERRLPQDGRLRFPPYPHIDVRVSTCPTLRGEKMVMRILDTAGGKKNLDTLGLTSQQQLLLTASLDQPQGLILVTGPTGSGKTSTLYAALHYLNRMEKNISSVEDPVEIEMPGINQINVNPRVGLDFVTVLRSLLRQDPDILMIGEIRDLQTAAIAVQAAQTGHLVLSTLHTNSAVETIMRLQGMGIAPYHFISSVSLIIAQRLVRKLCDHCKKTVRTGNRHSQPAADCESGGCDACHQGYQGRTGIFECLPITKSLASLILSGVSAMELTAAVRREKWMTLREAGLEKIHAGITTRAELARAIRCDDPALTIQAG</sequence>
<dbReference type="KEGG" id="asip:AQUSIP_06300"/>
<dbReference type="GO" id="GO:0005524">
    <property type="term" value="F:ATP binding"/>
    <property type="evidence" value="ECO:0007669"/>
    <property type="project" value="UniProtKB-KW"/>
</dbReference>
<evidence type="ECO:0000256" key="3">
    <source>
        <dbReference type="ARBA" id="ARBA00022840"/>
    </source>
</evidence>
<feature type="domain" description="Bacterial type II secretion system protein E" evidence="4">
    <location>
        <begin position="389"/>
        <end position="403"/>
    </location>
</feature>
<dbReference type="CDD" id="cd01129">
    <property type="entry name" value="PulE-GspE-like"/>
    <property type="match status" value="1"/>
</dbReference>
<evidence type="ECO:0000256" key="1">
    <source>
        <dbReference type="ARBA" id="ARBA00006611"/>
    </source>
</evidence>
<gene>
    <name evidence="5" type="primary">hxcR</name>
    <name evidence="5" type="ORF">AQUSIP_06300</name>
</gene>
<dbReference type="PROSITE" id="PS00662">
    <property type="entry name" value="T2SP_E"/>
    <property type="match status" value="1"/>
</dbReference>
<name>A0A5E4PG42_9COXI</name>
<protein>
    <submittedName>
        <fullName evidence="5">Putative type II secretion system protein HxcR</fullName>
    </submittedName>
</protein>
<dbReference type="SUPFAM" id="SSF52540">
    <property type="entry name" value="P-loop containing nucleoside triphosphate hydrolases"/>
    <property type="match status" value="1"/>
</dbReference>
<organism evidence="5 6">
    <name type="scientific">Aquicella siphonis</name>
    <dbReference type="NCBI Taxonomy" id="254247"/>
    <lineage>
        <taxon>Bacteria</taxon>
        <taxon>Pseudomonadati</taxon>
        <taxon>Pseudomonadota</taxon>
        <taxon>Gammaproteobacteria</taxon>
        <taxon>Legionellales</taxon>
        <taxon>Coxiellaceae</taxon>
        <taxon>Aquicella</taxon>
    </lineage>
</organism>
<dbReference type="Gene3D" id="3.30.450.90">
    <property type="match status" value="1"/>
</dbReference>
<dbReference type="Gene3D" id="3.30.300.160">
    <property type="entry name" value="Type II secretion system, protein E, N-terminal domain"/>
    <property type="match status" value="1"/>
</dbReference>
<dbReference type="InterPro" id="IPR027417">
    <property type="entry name" value="P-loop_NTPase"/>
</dbReference>
<dbReference type="SUPFAM" id="SSF160246">
    <property type="entry name" value="EspE N-terminal domain-like"/>
    <property type="match status" value="1"/>
</dbReference>
<dbReference type="InterPro" id="IPR001482">
    <property type="entry name" value="T2SS/T4SS_dom"/>
</dbReference>
<evidence type="ECO:0000256" key="2">
    <source>
        <dbReference type="ARBA" id="ARBA00022741"/>
    </source>
</evidence>
<keyword evidence="6" id="KW-1185">Reference proteome</keyword>
<dbReference type="SMART" id="SM00382">
    <property type="entry name" value="AAA"/>
    <property type="match status" value="1"/>
</dbReference>
<keyword evidence="2" id="KW-0547">Nucleotide-binding</keyword>
<dbReference type="InterPro" id="IPR007831">
    <property type="entry name" value="T2SS_GspE_N"/>
</dbReference>
<dbReference type="Proteomes" id="UP000324194">
    <property type="component" value="Chromosome 1"/>
</dbReference>
<dbReference type="Gene3D" id="3.40.50.300">
    <property type="entry name" value="P-loop containing nucleotide triphosphate hydrolases"/>
    <property type="match status" value="1"/>
</dbReference>
<proteinExistence type="inferred from homology"/>
<dbReference type="Pfam" id="PF05157">
    <property type="entry name" value="MshEN"/>
    <property type="match status" value="1"/>
</dbReference>
<keyword evidence="3" id="KW-0067">ATP-binding</keyword>
<dbReference type="InterPro" id="IPR003593">
    <property type="entry name" value="AAA+_ATPase"/>
</dbReference>
<dbReference type="GO" id="GO:0005886">
    <property type="term" value="C:plasma membrane"/>
    <property type="evidence" value="ECO:0007669"/>
    <property type="project" value="TreeGrafter"/>
</dbReference>
<accession>A0A5E4PG42</accession>
<dbReference type="PANTHER" id="PTHR30258">
    <property type="entry name" value="TYPE II SECRETION SYSTEM PROTEIN GSPE-RELATED"/>
    <property type="match status" value="1"/>
</dbReference>
<dbReference type="PANTHER" id="PTHR30258:SF1">
    <property type="entry name" value="PROTEIN TRANSPORT PROTEIN HOFB HOMOLOG"/>
    <property type="match status" value="1"/>
</dbReference>
<dbReference type="EMBL" id="LR699119">
    <property type="protein sequence ID" value="VVC75341.1"/>
    <property type="molecule type" value="Genomic_DNA"/>
</dbReference>
<reference evidence="5 6" key="1">
    <citation type="submission" date="2019-08" db="EMBL/GenBank/DDBJ databases">
        <authorList>
            <person name="Guy L."/>
        </authorList>
    </citation>
    <scope>NUCLEOTIDE SEQUENCE [LARGE SCALE GENOMIC DNA]</scope>
    <source>
        <strain evidence="5 6">SGT-108</strain>
    </source>
</reference>
<dbReference type="RefSeq" id="WP_148338568.1">
    <property type="nucleotide sequence ID" value="NZ_LR699119.1"/>
</dbReference>
<dbReference type="GO" id="GO:0016887">
    <property type="term" value="F:ATP hydrolysis activity"/>
    <property type="evidence" value="ECO:0007669"/>
    <property type="project" value="TreeGrafter"/>
</dbReference>
<dbReference type="Pfam" id="PF00437">
    <property type="entry name" value="T2SSE"/>
    <property type="match status" value="1"/>
</dbReference>
<dbReference type="OrthoDB" id="9804785at2"/>